<keyword evidence="8" id="KW-0902">Two-component regulatory system</keyword>
<evidence type="ECO:0000256" key="8">
    <source>
        <dbReference type="ARBA" id="ARBA00023012"/>
    </source>
</evidence>
<dbReference type="Pfam" id="PF00989">
    <property type="entry name" value="PAS"/>
    <property type="match status" value="2"/>
</dbReference>
<evidence type="ECO:0000256" key="5">
    <source>
        <dbReference type="ARBA" id="ARBA00022741"/>
    </source>
</evidence>
<dbReference type="Pfam" id="PF13426">
    <property type="entry name" value="PAS_9"/>
    <property type="match status" value="1"/>
</dbReference>
<dbReference type="Gene3D" id="3.30.450.20">
    <property type="entry name" value="PAS domain"/>
    <property type="match status" value="6"/>
</dbReference>
<feature type="modified residue" description="4-aspartylphosphate" evidence="9">
    <location>
        <position position="1087"/>
    </location>
</feature>
<dbReference type="CDD" id="cd17546">
    <property type="entry name" value="REC_hyHK_CKI1_RcsC-like"/>
    <property type="match status" value="1"/>
</dbReference>
<proteinExistence type="predicted"/>
<dbReference type="PANTHER" id="PTHR45339">
    <property type="entry name" value="HYBRID SIGNAL TRANSDUCTION HISTIDINE KINASE J"/>
    <property type="match status" value="1"/>
</dbReference>
<dbReference type="InterPro" id="IPR000014">
    <property type="entry name" value="PAS"/>
</dbReference>
<dbReference type="RefSeq" id="WP_305025427.1">
    <property type="nucleotide sequence ID" value="NZ_JAUQTB010000013.1"/>
</dbReference>
<comment type="catalytic activity">
    <reaction evidence="1">
        <text>ATP + protein L-histidine = ADP + protein N-phospho-L-histidine.</text>
        <dbReference type="EC" id="2.7.13.3"/>
    </reaction>
</comment>
<keyword evidence="6" id="KW-0418">Kinase</keyword>
<dbReference type="NCBIfam" id="TIGR00229">
    <property type="entry name" value="sensory_box"/>
    <property type="match status" value="5"/>
</dbReference>
<dbReference type="InterPro" id="IPR003594">
    <property type="entry name" value="HATPase_dom"/>
</dbReference>
<evidence type="ECO:0000259" key="10">
    <source>
        <dbReference type="PROSITE" id="PS50109"/>
    </source>
</evidence>
<dbReference type="InterPro" id="IPR036890">
    <property type="entry name" value="HATPase_C_sf"/>
</dbReference>
<dbReference type="InterPro" id="IPR036097">
    <property type="entry name" value="HisK_dim/P_sf"/>
</dbReference>
<dbReference type="InterPro" id="IPR003661">
    <property type="entry name" value="HisK_dim/P_dom"/>
</dbReference>
<keyword evidence="3 9" id="KW-0597">Phosphoprotein</keyword>
<dbReference type="SMART" id="SM00086">
    <property type="entry name" value="PAC"/>
    <property type="match status" value="6"/>
</dbReference>
<evidence type="ECO:0000259" key="12">
    <source>
        <dbReference type="PROSITE" id="PS50112"/>
    </source>
</evidence>
<evidence type="ECO:0000313" key="14">
    <source>
        <dbReference type="EMBL" id="MDO7908203.1"/>
    </source>
</evidence>
<dbReference type="PANTHER" id="PTHR45339:SF1">
    <property type="entry name" value="HYBRID SIGNAL TRANSDUCTION HISTIDINE KINASE J"/>
    <property type="match status" value="1"/>
</dbReference>
<dbReference type="InterPro" id="IPR013767">
    <property type="entry name" value="PAS_fold"/>
</dbReference>
<dbReference type="InterPro" id="IPR004358">
    <property type="entry name" value="Sig_transdc_His_kin-like_C"/>
</dbReference>
<feature type="domain" description="PAC" evidence="13">
    <location>
        <begin position="455"/>
        <end position="507"/>
    </location>
</feature>
<dbReference type="EMBL" id="JAUQTB010000013">
    <property type="protein sequence ID" value="MDO7908203.1"/>
    <property type="molecule type" value="Genomic_DNA"/>
</dbReference>
<dbReference type="PROSITE" id="PS50112">
    <property type="entry name" value="PAS"/>
    <property type="match status" value="5"/>
</dbReference>
<feature type="domain" description="Response regulatory" evidence="11">
    <location>
        <begin position="1038"/>
        <end position="1155"/>
    </location>
</feature>
<evidence type="ECO:0000256" key="6">
    <source>
        <dbReference type="ARBA" id="ARBA00022777"/>
    </source>
</evidence>
<organism evidence="14 15">
    <name type="scientific">Paenibacillus lacisoli</name>
    <dbReference type="NCBI Taxonomy" id="3064525"/>
    <lineage>
        <taxon>Bacteria</taxon>
        <taxon>Bacillati</taxon>
        <taxon>Bacillota</taxon>
        <taxon>Bacilli</taxon>
        <taxon>Bacillales</taxon>
        <taxon>Paenibacillaceae</taxon>
        <taxon>Paenibacillus</taxon>
    </lineage>
</organism>
<keyword evidence="15" id="KW-1185">Reference proteome</keyword>
<evidence type="ECO:0000256" key="4">
    <source>
        <dbReference type="ARBA" id="ARBA00022679"/>
    </source>
</evidence>
<reference evidence="14 15" key="1">
    <citation type="submission" date="2023-07" db="EMBL/GenBank/DDBJ databases">
        <title>Paenibacillus sp. JX-17 nov. isolated from soil.</title>
        <authorList>
            <person name="Wan Y."/>
            <person name="Liu B."/>
        </authorList>
    </citation>
    <scope>NUCLEOTIDE SEQUENCE [LARGE SCALE GENOMIC DNA]</scope>
    <source>
        <strain evidence="14 15">JX-17</strain>
    </source>
</reference>
<dbReference type="Pfam" id="PF00512">
    <property type="entry name" value="HisKA"/>
    <property type="match status" value="1"/>
</dbReference>
<dbReference type="CDD" id="cd00082">
    <property type="entry name" value="HisKA"/>
    <property type="match status" value="1"/>
</dbReference>
<dbReference type="SUPFAM" id="SSF52172">
    <property type="entry name" value="CheY-like"/>
    <property type="match status" value="1"/>
</dbReference>
<feature type="domain" description="PAS" evidence="12">
    <location>
        <begin position="381"/>
        <end position="452"/>
    </location>
</feature>
<dbReference type="Gene3D" id="3.40.50.2300">
    <property type="match status" value="1"/>
</dbReference>
<comment type="caution">
    <text evidence="14">The sequence shown here is derived from an EMBL/GenBank/DDBJ whole genome shotgun (WGS) entry which is preliminary data.</text>
</comment>
<evidence type="ECO:0000259" key="11">
    <source>
        <dbReference type="PROSITE" id="PS50110"/>
    </source>
</evidence>
<dbReference type="EC" id="2.7.13.3" evidence="2"/>
<feature type="domain" description="PAC" evidence="13">
    <location>
        <begin position="712"/>
        <end position="763"/>
    </location>
</feature>
<feature type="domain" description="PAS" evidence="12">
    <location>
        <begin position="7"/>
        <end position="50"/>
    </location>
</feature>
<dbReference type="InterPro" id="IPR005467">
    <property type="entry name" value="His_kinase_dom"/>
</dbReference>
<dbReference type="SUPFAM" id="SSF55874">
    <property type="entry name" value="ATPase domain of HSP90 chaperone/DNA topoisomerase II/histidine kinase"/>
    <property type="match status" value="1"/>
</dbReference>
<dbReference type="Gene3D" id="3.30.565.10">
    <property type="entry name" value="Histidine kinase-like ATPase, C-terminal domain"/>
    <property type="match status" value="1"/>
</dbReference>
<dbReference type="SUPFAM" id="SSF55785">
    <property type="entry name" value="PYP-like sensor domain (PAS domain)"/>
    <property type="match status" value="6"/>
</dbReference>
<feature type="domain" description="PAS" evidence="12">
    <location>
        <begin position="632"/>
        <end position="675"/>
    </location>
</feature>
<dbReference type="InterPro" id="IPR001610">
    <property type="entry name" value="PAC"/>
</dbReference>
<dbReference type="SUPFAM" id="SSF47384">
    <property type="entry name" value="Homodimeric domain of signal transducing histidine kinase"/>
    <property type="match status" value="1"/>
</dbReference>
<feature type="domain" description="PAC" evidence="13">
    <location>
        <begin position="206"/>
        <end position="259"/>
    </location>
</feature>
<dbReference type="Pfam" id="PF00072">
    <property type="entry name" value="Response_reg"/>
    <property type="match status" value="1"/>
</dbReference>
<protein>
    <recommendedName>
        <fullName evidence="2">histidine kinase</fullName>
        <ecNumber evidence="2">2.7.13.3</ecNumber>
    </recommendedName>
</protein>
<keyword evidence="4" id="KW-0808">Transferase</keyword>
<evidence type="ECO:0000256" key="7">
    <source>
        <dbReference type="ARBA" id="ARBA00022840"/>
    </source>
</evidence>
<dbReference type="InterPro" id="IPR011006">
    <property type="entry name" value="CheY-like_superfamily"/>
</dbReference>
<name>A0ABT9CKQ4_9BACL</name>
<dbReference type="Proteomes" id="UP001240171">
    <property type="component" value="Unassembled WGS sequence"/>
</dbReference>
<dbReference type="CDD" id="cd00130">
    <property type="entry name" value="PAS"/>
    <property type="match status" value="6"/>
</dbReference>
<sequence>MNSPADKLAMLEHILDQAPIGIAVIDADSGSWLRFNKAFYCLLGYEEGELRNLSFAELAAGDEPDYARLVENLIQSPEAVQTIDKRYIHRNGREVWVRLQLSLLVAEWPEEHTGRLLAAYAHDISNVNTAPSEDNLERDIYMMFLKDDKDIITVSGPDGIIRYASPSVKHLLGYEPSEMVGTHRSLYYHQTDSREMGQPGKLYSESDIFTRRVRHKDGHYLWFETSFHVEYRPDGEVDRIVAMGRNITERKKYENQLNQAQRVAQVGSWRYDLIRNEATFSAELQRLFSGQLAGFYSDLSGFFNVVHPEDRDWITQRVEEVIRNGDAGEFTFRVLVPEQDQLYIHSQWEVARDEHGHAIEMVGMMQNITDRVLLEKQLRESERNYRLISENSMDFLNRTSIETHTYLYCSPACEAILGYKPEEMVGTHSLSYVHPDDLDDLVEYVNRIEQQETQAPVAYRYRHKDGHYVWLESNSRYIYDEDGRPLEIISVARDITEHKQFEFRLQESEQRYKSLFEYNPLAVYSMNLDGDYLTANANLERLLGYSLEELIGMYYGLVVAEKDIERTNYHFTQATLGYPQNYDLTILHKDGYPVEINTINIPIKVNNEVVGVYGISMDITERIRYIEQIEKLSNEYTLILNSVSEGIFGLDLEGNATFINPAGSAMLGLGPDELLHDPSYLQRIQQTRLDGSSYIVDESPLLSALRDGYAYSSKEAVFWRKDGSSFLADFQVTPLYDKGERKGAVVVFRDVTGEKEIIRAKELAEQADRAKSEFLAIMSHELRTPMNGVIGMTSLLLDTELSEEQQGYARIINESSEALLHILNEILDFSKIEAGKMTLEQEPIDLLHLLETTLELFAPKAAEKGIGLSLDYGNDVPEAITGDSTRLRQVLVNLIGNAVKFTDEGRVQVAVESLRPADGSCSNLRFSVHDTGIGIAANRQNMLFQSFSQLHPTINRKYGGTGLGLAISKQLVELMGGVIGVESTENVGSTFYFTLPLSGFASEEEEGAPLADFTSERADAEGIDEGKKRESSLYGPLRILIVDDHPVNRKLLQTLLQKRGYTPDSVENGEEAVQAVLNGTYDLVLMDVQMPVMDGLMAAKRICEKLPAEQRPFIAAVTAFARVEDRLQCAEAGMDDFISKPIHAAEINRVLLKAASRIVQ</sequence>
<dbReference type="SMART" id="SM00448">
    <property type="entry name" value="REC"/>
    <property type="match status" value="1"/>
</dbReference>
<evidence type="ECO:0000256" key="2">
    <source>
        <dbReference type="ARBA" id="ARBA00012438"/>
    </source>
</evidence>
<dbReference type="Pfam" id="PF02518">
    <property type="entry name" value="HATPase_c"/>
    <property type="match status" value="1"/>
</dbReference>
<dbReference type="InterPro" id="IPR013655">
    <property type="entry name" value="PAS_fold_3"/>
</dbReference>
<dbReference type="PRINTS" id="PR00344">
    <property type="entry name" value="BCTRLSENSOR"/>
</dbReference>
<dbReference type="InterPro" id="IPR035965">
    <property type="entry name" value="PAS-like_dom_sf"/>
</dbReference>
<feature type="domain" description="Histidine kinase" evidence="10">
    <location>
        <begin position="777"/>
        <end position="999"/>
    </location>
</feature>
<feature type="domain" description="PAC" evidence="13">
    <location>
        <begin position="580"/>
        <end position="631"/>
    </location>
</feature>
<dbReference type="InterPro" id="IPR001789">
    <property type="entry name" value="Sig_transdc_resp-reg_receiver"/>
</dbReference>
<keyword evidence="7" id="KW-0067">ATP-binding</keyword>
<accession>A0ABT9CKQ4</accession>
<dbReference type="PROSITE" id="PS50110">
    <property type="entry name" value="RESPONSE_REGULATORY"/>
    <property type="match status" value="1"/>
</dbReference>
<dbReference type="SMART" id="SM00091">
    <property type="entry name" value="PAS"/>
    <property type="match status" value="6"/>
</dbReference>
<dbReference type="SMART" id="SM00387">
    <property type="entry name" value="HATPase_c"/>
    <property type="match status" value="1"/>
</dbReference>
<dbReference type="Pfam" id="PF08447">
    <property type="entry name" value="PAS_3"/>
    <property type="match status" value="3"/>
</dbReference>
<evidence type="ECO:0000256" key="9">
    <source>
        <dbReference type="PROSITE-ProRule" id="PRU00169"/>
    </source>
</evidence>
<dbReference type="SMART" id="SM00388">
    <property type="entry name" value="HisKA"/>
    <property type="match status" value="1"/>
</dbReference>
<evidence type="ECO:0000259" key="13">
    <source>
        <dbReference type="PROSITE" id="PS50113"/>
    </source>
</evidence>
<dbReference type="InterPro" id="IPR000700">
    <property type="entry name" value="PAS-assoc_C"/>
</dbReference>
<evidence type="ECO:0000256" key="3">
    <source>
        <dbReference type="ARBA" id="ARBA00022553"/>
    </source>
</evidence>
<evidence type="ECO:0000313" key="15">
    <source>
        <dbReference type="Proteomes" id="UP001240171"/>
    </source>
</evidence>
<dbReference type="Gene3D" id="2.10.70.100">
    <property type="match status" value="1"/>
</dbReference>
<dbReference type="PROSITE" id="PS50109">
    <property type="entry name" value="HIS_KIN"/>
    <property type="match status" value="1"/>
</dbReference>
<feature type="domain" description="PAS" evidence="12">
    <location>
        <begin position="508"/>
        <end position="552"/>
    </location>
</feature>
<dbReference type="PROSITE" id="PS50113">
    <property type="entry name" value="PAC"/>
    <property type="match status" value="5"/>
</dbReference>
<feature type="domain" description="PAS" evidence="12">
    <location>
        <begin position="137"/>
        <end position="181"/>
    </location>
</feature>
<evidence type="ECO:0000256" key="1">
    <source>
        <dbReference type="ARBA" id="ARBA00000085"/>
    </source>
</evidence>
<dbReference type="CDD" id="cd16922">
    <property type="entry name" value="HATPase_EvgS-ArcB-TorS-like"/>
    <property type="match status" value="1"/>
</dbReference>
<dbReference type="Gene3D" id="1.10.287.130">
    <property type="match status" value="1"/>
</dbReference>
<feature type="domain" description="PAC" evidence="13">
    <location>
        <begin position="328"/>
        <end position="380"/>
    </location>
</feature>
<gene>
    <name evidence="14" type="ORF">Q5741_17510</name>
</gene>
<keyword evidence="5" id="KW-0547">Nucleotide-binding</keyword>